<proteinExistence type="predicted"/>
<evidence type="ECO:0000256" key="1">
    <source>
        <dbReference type="SAM" id="Phobius"/>
    </source>
</evidence>
<comment type="caution">
    <text evidence="2">The sequence shown here is derived from an EMBL/GenBank/DDBJ whole genome shotgun (WGS) entry which is preliminary data.</text>
</comment>
<keyword evidence="2" id="KW-0675">Receptor</keyword>
<evidence type="ECO:0000313" key="2">
    <source>
        <dbReference type="EMBL" id="GAA0187158.1"/>
    </source>
</evidence>
<reference evidence="2 3" key="1">
    <citation type="submission" date="2024-01" db="EMBL/GenBank/DDBJ databases">
        <title>The complete chloroplast genome sequence of Lithospermum erythrorhizon: insights into the phylogenetic relationship among Boraginaceae species and the maternal lineages of purple gromwells.</title>
        <authorList>
            <person name="Okada T."/>
            <person name="Watanabe K."/>
        </authorList>
    </citation>
    <scope>NUCLEOTIDE SEQUENCE [LARGE SCALE GENOMIC DNA]</scope>
</reference>
<name>A0AAV3RZP2_LITER</name>
<dbReference type="Proteomes" id="UP001454036">
    <property type="component" value="Unassembled WGS sequence"/>
</dbReference>
<dbReference type="CDD" id="cd09272">
    <property type="entry name" value="RNase_HI_RT_Ty1"/>
    <property type="match status" value="1"/>
</dbReference>
<evidence type="ECO:0000313" key="3">
    <source>
        <dbReference type="Proteomes" id="UP001454036"/>
    </source>
</evidence>
<dbReference type="PANTHER" id="PTHR11439">
    <property type="entry name" value="GAG-POL-RELATED RETROTRANSPOSON"/>
    <property type="match status" value="1"/>
</dbReference>
<accession>A0AAV3RZP2</accession>
<feature type="transmembrane region" description="Helical" evidence="1">
    <location>
        <begin position="46"/>
        <end position="65"/>
    </location>
</feature>
<keyword evidence="1 2" id="KW-0812">Transmembrane</keyword>
<gene>
    <name evidence="2" type="ORF">LIER_34446</name>
</gene>
<protein>
    <submittedName>
        <fullName evidence="2">Transmembrane signal receptor</fullName>
    </submittedName>
</protein>
<dbReference type="AlphaFoldDB" id="A0AAV3RZP2"/>
<dbReference type="PANTHER" id="PTHR11439:SF524">
    <property type="entry name" value="RNA-DIRECTED DNA POLYMERASE, PROTEIN KINASE RLK-PELLE-DLSV FAMILY"/>
    <property type="match status" value="1"/>
</dbReference>
<sequence>MASNKVFGLGINDLLTMFSQWVSLTVNLITLFLSIGKVPSSLISSYMLMILFLLPLLNLVAYLSLLNDEFSLKDLGKLNYFLNIAITHHACDLFISQHKYAEPVISRADMSSCKPSTTPIDTKSKLGASSSTPCEDPFLFRRLAGAFQYLTFTRPDISYAVQQICLFMQAPMTNHMLALKRVVRYLQDWAGCPDTRKSTSGFYMFLDDNLISWSSKRQTIIFHSSVEAEYRENLVQHQRTKHVELDIHFVREKMAHGHVRVLHVPSKYQIAHIFTKYLPLILFTDFWDSLSSVRPPSTPTEGVY</sequence>
<dbReference type="EMBL" id="BAABME010014421">
    <property type="protein sequence ID" value="GAA0187158.1"/>
    <property type="molecule type" value="Genomic_DNA"/>
</dbReference>
<feature type="transmembrane region" description="Helical" evidence="1">
    <location>
        <begin position="14"/>
        <end position="34"/>
    </location>
</feature>
<keyword evidence="1" id="KW-1133">Transmembrane helix</keyword>
<organism evidence="2 3">
    <name type="scientific">Lithospermum erythrorhizon</name>
    <name type="common">Purple gromwell</name>
    <name type="synonym">Lithospermum officinale var. erythrorhizon</name>
    <dbReference type="NCBI Taxonomy" id="34254"/>
    <lineage>
        <taxon>Eukaryota</taxon>
        <taxon>Viridiplantae</taxon>
        <taxon>Streptophyta</taxon>
        <taxon>Embryophyta</taxon>
        <taxon>Tracheophyta</taxon>
        <taxon>Spermatophyta</taxon>
        <taxon>Magnoliopsida</taxon>
        <taxon>eudicotyledons</taxon>
        <taxon>Gunneridae</taxon>
        <taxon>Pentapetalae</taxon>
        <taxon>asterids</taxon>
        <taxon>lamiids</taxon>
        <taxon>Boraginales</taxon>
        <taxon>Boraginaceae</taxon>
        <taxon>Boraginoideae</taxon>
        <taxon>Lithospermeae</taxon>
        <taxon>Lithospermum</taxon>
    </lineage>
</organism>
<keyword evidence="3" id="KW-1185">Reference proteome</keyword>
<keyword evidence="1" id="KW-0472">Membrane</keyword>